<sequence>RRIRELSTKTQIIYLTAKVEQDPTKLKELRSEADAFIAKPATSRRIISKVSRVLQGARQ</sequence>
<proteinExistence type="predicted"/>
<name>X0UBZ5_9ZZZZ</name>
<feature type="domain" description="Response regulatory" evidence="1">
    <location>
        <begin position="1"/>
        <end position="54"/>
    </location>
</feature>
<dbReference type="Gene3D" id="3.40.50.2300">
    <property type="match status" value="1"/>
</dbReference>
<reference evidence="2" key="1">
    <citation type="journal article" date="2014" name="Front. Microbiol.">
        <title>High frequency of phylogenetically diverse reductive dehalogenase-homologous genes in deep subseafloor sedimentary metagenomes.</title>
        <authorList>
            <person name="Kawai M."/>
            <person name="Futagami T."/>
            <person name="Toyoda A."/>
            <person name="Takaki Y."/>
            <person name="Nishi S."/>
            <person name="Hori S."/>
            <person name="Arai W."/>
            <person name="Tsubouchi T."/>
            <person name="Morono Y."/>
            <person name="Uchiyama I."/>
            <person name="Ito T."/>
            <person name="Fujiyama A."/>
            <person name="Inagaki F."/>
            <person name="Takami H."/>
        </authorList>
    </citation>
    <scope>NUCLEOTIDE SEQUENCE</scope>
    <source>
        <strain evidence="2">Expedition CK06-06</strain>
    </source>
</reference>
<dbReference type="GO" id="GO:0000160">
    <property type="term" value="P:phosphorelay signal transduction system"/>
    <property type="evidence" value="ECO:0007669"/>
    <property type="project" value="InterPro"/>
</dbReference>
<dbReference type="SUPFAM" id="SSF52172">
    <property type="entry name" value="CheY-like"/>
    <property type="match status" value="1"/>
</dbReference>
<dbReference type="InterPro" id="IPR011006">
    <property type="entry name" value="CheY-like_superfamily"/>
</dbReference>
<organism evidence="2">
    <name type="scientific">marine sediment metagenome</name>
    <dbReference type="NCBI Taxonomy" id="412755"/>
    <lineage>
        <taxon>unclassified sequences</taxon>
        <taxon>metagenomes</taxon>
        <taxon>ecological metagenomes</taxon>
    </lineage>
</organism>
<feature type="non-terminal residue" evidence="2">
    <location>
        <position position="1"/>
    </location>
</feature>
<dbReference type="PROSITE" id="PS50110">
    <property type="entry name" value="RESPONSE_REGULATORY"/>
    <property type="match status" value="1"/>
</dbReference>
<protein>
    <recommendedName>
        <fullName evidence="1">Response regulatory domain-containing protein</fullName>
    </recommendedName>
</protein>
<comment type="caution">
    <text evidence="2">The sequence shown here is derived from an EMBL/GenBank/DDBJ whole genome shotgun (WGS) entry which is preliminary data.</text>
</comment>
<evidence type="ECO:0000313" key="2">
    <source>
        <dbReference type="EMBL" id="GAG03090.1"/>
    </source>
</evidence>
<evidence type="ECO:0000259" key="1">
    <source>
        <dbReference type="PROSITE" id="PS50110"/>
    </source>
</evidence>
<dbReference type="InterPro" id="IPR001789">
    <property type="entry name" value="Sig_transdc_resp-reg_receiver"/>
</dbReference>
<dbReference type="AlphaFoldDB" id="X0UBZ5"/>
<gene>
    <name evidence="2" type="ORF">S01H1_36259</name>
</gene>
<accession>X0UBZ5</accession>
<dbReference type="EMBL" id="BARS01022708">
    <property type="protein sequence ID" value="GAG03090.1"/>
    <property type="molecule type" value="Genomic_DNA"/>
</dbReference>